<evidence type="ECO:0000259" key="11">
    <source>
        <dbReference type="Pfam" id="PF01370"/>
    </source>
</evidence>
<dbReference type="InterPro" id="IPR001509">
    <property type="entry name" value="Epimerase_deHydtase"/>
</dbReference>
<dbReference type="GO" id="GO:0003978">
    <property type="term" value="F:UDP-glucose 4-epimerase activity"/>
    <property type="evidence" value="ECO:0007669"/>
    <property type="project" value="UniProtKB-UniRule"/>
</dbReference>
<dbReference type="EC" id="5.1.3.2" evidence="5 10"/>
<evidence type="ECO:0000256" key="5">
    <source>
        <dbReference type="ARBA" id="ARBA00013189"/>
    </source>
</evidence>
<evidence type="ECO:0000256" key="1">
    <source>
        <dbReference type="ARBA" id="ARBA00000083"/>
    </source>
</evidence>
<dbReference type="CDD" id="cd05247">
    <property type="entry name" value="UDP_G4E_1_SDR_e"/>
    <property type="match status" value="1"/>
</dbReference>
<dbReference type="NCBIfam" id="TIGR01179">
    <property type="entry name" value="galE"/>
    <property type="match status" value="1"/>
</dbReference>
<evidence type="ECO:0000256" key="7">
    <source>
        <dbReference type="ARBA" id="ARBA00023027"/>
    </source>
</evidence>
<dbReference type="AlphaFoldDB" id="A0A9X3XAS7"/>
<keyword evidence="7 10" id="KW-0520">NAD</keyword>
<protein>
    <recommendedName>
        <fullName evidence="6 10">UDP-glucose 4-epimerase</fullName>
        <ecNumber evidence="5 10">5.1.3.2</ecNumber>
    </recommendedName>
</protein>
<reference evidence="12 13" key="1">
    <citation type="submission" date="2021-04" db="EMBL/GenBank/DDBJ databases">
        <title>Genome analysis of Polyangium sp.</title>
        <authorList>
            <person name="Li Y."/>
            <person name="Wang J."/>
        </authorList>
    </citation>
    <scope>NUCLEOTIDE SEQUENCE [LARGE SCALE GENOMIC DNA]</scope>
    <source>
        <strain evidence="12 13">SDU14</strain>
    </source>
</reference>
<dbReference type="Gene3D" id="3.90.25.10">
    <property type="entry name" value="UDP-galactose 4-epimerase, domain 1"/>
    <property type="match status" value="1"/>
</dbReference>
<keyword evidence="9 10" id="KW-0119">Carbohydrate metabolism</keyword>
<feature type="domain" description="NAD-dependent epimerase/dehydratase" evidence="11">
    <location>
        <begin position="8"/>
        <end position="259"/>
    </location>
</feature>
<sequence>MTTEQRTILVTGGAGYIGSHAALALAERGHRPLVLDNLSKGHREPIERALGAPVIQADTRDRAALDAIFSRERIDAVMHFAAFIEVGESVANPLAYYENNVHGTVTLLQAMQAAGVSKFVFSSTCATYGVPEVIPIPEDHPQNPLNPYGRSKLVVEKILAECETAWGLRSVSFRYFNAAGAHPSGLLGEDHDPETHLIPLVLSVALGKRPSIRIFGEDYDTPDGTCLRDYIHVSDLADAHVLGVDYLLGGGASTVVNLGNGRGFSVKEVIAAATRVTGRAIAVEKAERRPGDSPALVGSSERARKLLGWSPRFPDLETIIAHAWAWHQKKHG</sequence>
<evidence type="ECO:0000256" key="10">
    <source>
        <dbReference type="RuleBase" id="RU366046"/>
    </source>
</evidence>
<evidence type="ECO:0000256" key="2">
    <source>
        <dbReference type="ARBA" id="ARBA00001911"/>
    </source>
</evidence>
<comment type="pathway">
    <text evidence="3 10">Carbohydrate metabolism; galactose metabolism.</text>
</comment>
<evidence type="ECO:0000256" key="3">
    <source>
        <dbReference type="ARBA" id="ARBA00004947"/>
    </source>
</evidence>
<dbReference type="EMBL" id="JAGTJJ010000045">
    <property type="protein sequence ID" value="MDC3986909.1"/>
    <property type="molecule type" value="Genomic_DNA"/>
</dbReference>
<dbReference type="SUPFAM" id="SSF51735">
    <property type="entry name" value="NAD(P)-binding Rossmann-fold domains"/>
    <property type="match status" value="1"/>
</dbReference>
<comment type="similarity">
    <text evidence="4 10">Belongs to the NAD(P)-dependent epimerase/dehydratase family.</text>
</comment>
<dbReference type="Pfam" id="PF01370">
    <property type="entry name" value="Epimerase"/>
    <property type="match status" value="1"/>
</dbReference>
<evidence type="ECO:0000256" key="8">
    <source>
        <dbReference type="ARBA" id="ARBA00023235"/>
    </source>
</evidence>
<name>A0A9X3XAS7_9BACT</name>
<evidence type="ECO:0000256" key="4">
    <source>
        <dbReference type="ARBA" id="ARBA00007637"/>
    </source>
</evidence>
<dbReference type="InterPro" id="IPR005886">
    <property type="entry name" value="UDP_G4E"/>
</dbReference>
<evidence type="ECO:0000256" key="6">
    <source>
        <dbReference type="ARBA" id="ARBA00018569"/>
    </source>
</evidence>
<evidence type="ECO:0000256" key="9">
    <source>
        <dbReference type="ARBA" id="ARBA00023277"/>
    </source>
</evidence>
<keyword evidence="13" id="KW-1185">Reference proteome</keyword>
<comment type="subunit">
    <text evidence="10">Homodimer.</text>
</comment>
<evidence type="ECO:0000313" key="13">
    <source>
        <dbReference type="Proteomes" id="UP001151081"/>
    </source>
</evidence>
<dbReference type="GO" id="GO:0033499">
    <property type="term" value="P:galactose catabolic process via UDP-galactose, Leloir pathway"/>
    <property type="evidence" value="ECO:0007669"/>
    <property type="project" value="TreeGrafter"/>
</dbReference>
<evidence type="ECO:0000313" key="12">
    <source>
        <dbReference type="EMBL" id="MDC3986909.1"/>
    </source>
</evidence>
<comment type="catalytic activity">
    <reaction evidence="1 10">
        <text>UDP-alpha-D-glucose = UDP-alpha-D-galactose</text>
        <dbReference type="Rhea" id="RHEA:22168"/>
        <dbReference type="ChEBI" id="CHEBI:58885"/>
        <dbReference type="ChEBI" id="CHEBI:66914"/>
        <dbReference type="EC" id="5.1.3.2"/>
    </reaction>
</comment>
<comment type="cofactor">
    <cofactor evidence="2 10">
        <name>NAD(+)</name>
        <dbReference type="ChEBI" id="CHEBI:57540"/>
    </cofactor>
</comment>
<dbReference type="InterPro" id="IPR036291">
    <property type="entry name" value="NAD(P)-bd_dom_sf"/>
</dbReference>
<comment type="caution">
    <text evidence="12">The sequence shown here is derived from an EMBL/GenBank/DDBJ whole genome shotgun (WGS) entry which is preliminary data.</text>
</comment>
<dbReference type="Gene3D" id="3.40.50.720">
    <property type="entry name" value="NAD(P)-binding Rossmann-like Domain"/>
    <property type="match status" value="1"/>
</dbReference>
<accession>A0A9X3XAS7</accession>
<dbReference type="PANTHER" id="PTHR43725">
    <property type="entry name" value="UDP-GLUCOSE 4-EPIMERASE"/>
    <property type="match status" value="1"/>
</dbReference>
<organism evidence="12 13">
    <name type="scientific">Polyangium jinanense</name>
    <dbReference type="NCBI Taxonomy" id="2829994"/>
    <lineage>
        <taxon>Bacteria</taxon>
        <taxon>Pseudomonadati</taxon>
        <taxon>Myxococcota</taxon>
        <taxon>Polyangia</taxon>
        <taxon>Polyangiales</taxon>
        <taxon>Polyangiaceae</taxon>
        <taxon>Polyangium</taxon>
    </lineage>
</organism>
<proteinExistence type="inferred from homology"/>
<dbReference type="PANTHER" id="PTHR43725:SF53">
    <property type="entry name" value="UDP-ARABINOSE 4-EPIMERASE 1"/>
    <property type="match status" value="1"/>
</dbReference>
<dbReference type="Proteomes" id="UP001151081">
    <property type="component" value="Unassembled WGS sequence"/>
</dbReference>
<dbReference type="RefSeq" id="WP_272426481.1">
    <property type="nucleotide sequence ID" value="NZ_JAGTJJ010000045.1"/>
</dbReference>
<gene>
    <name evidence="12" type="primary">galE</name>
    <name evidence="12" type="ORF">KEG57_40940</name>
</gene>
<keyword evidence="8 10" id="KW-0413">Isomerase</keyword>